<dbReference type="SUPFAM" id="SSF55961">
    <property type="entry name" value="Bet v1-like"/>
    <property type="match status" value="1"/>
</dbReference>
<dbReference type="Proteomes" id="UP001330812">
    <property type="component" value="Chromosome"/>
</dbReference>
<dbReference type="CDD" id="cd08891">
    <property type="entry name" value="SRPBCC_CalC"/>
    <property type="match status" value="1"/>
</dbReference>
<dbReference type="Gene3D" id="3.30.530.20">
    <property type="match status" value="1"/>
</dbReference>
<dbReference type="EMBL" id="CP142149">
    <property type="protein sequence ID" value="WSE31047.1"/>
    <property type="molecule type" value="Genomic_DNA"/>
</dbReference>
<evidence type="ECO:0000259" key="2">
    <source>
        <dbReference type="Pfam" id="PF08327"/>
    </source>
</evidence>
<reference evidence="3 4" key="1">
    <citation type="journal article" date="2015" name="Int. J. Syst. Evol. Microbiol.">
        <title>Amycolatopsis rhabdoformis sp. nov., an actinomycete isolated from a tropical forest soil.</title>
        <authorList>
            <person name="Souza W.R."/>
            <person name="Silva R.E."/>
            <person name="Goodfellow M."/>
            <person name="Busarakam K."/>
            <person name="Figueiro F.S."/>
            <person name="Ferreira D."/>
            <person name="Rodrigues-Filho E."/>
            <person name="Moraes L.A.B."/>
            <person name="Zucchi T.D."/>
        </authorList>
    </citation>
    <scope>NUCLEOTIDE SEQUENCE [LARGE SCALE GENOMIC DNA]</scope>
    <source>
        <strain evidence="3 4">NCIMB 14900</strain>
    </source>
</reference>
<sequence length="155" mass="17367">MTLEPIRKTITVHCGREHAFKVYTEGFDSWWPREHHLGDGELAEAVMEGREGGRWYERLTDGSECDWGRVLVWEPPGRVVLAWQIDGDWKADPDPARASEIEVRFTAEGPGTTRVDVEHRAFERHGATAAKVRDGVNGEGGWNGLLKIFAAKVAS</sequence>
<dbReference type="InterPro" id="IPR023393">
    <property type="entry name" value="START-like_dom_sf"/>
</dbReference>
<evidence type="ECO:0000313" key="3">
    <source>
        <dbReference type="EMBL" id="WSE31047.1"/>
    </source>
</evidence>
<protein>
    <submittedName>
        <fullName evidence="3">SRPBCC family protein</fullName>
    </submittedName>
</protein>
<dbReference type="InterPro" id="IPR013538">
    <property type="entry name" value="ASHA1/2-like_C"/>
</dbReference>
<dbReference type="Pfam" id="PF08327">
    <property type="entry name" value="AHSA1"/>
    <property type="match status" value="1"/>
</dbReference>
<keyword evidence="4" id="KW-1185">Reference proteome</keyword>
<proteinExistence type="inferred from homology"/>
<evidence type="ECO:0000256" key="1">
    <source>
        <dbReference type="ARBA" id="ARBA00006817"/>
    </source>
</evidence>
<organism evidence="3 4">
    <name type="scientific">Amycolatopsis rhabdoformis</name>
    <dbReference type="NCBI Taxonomy" id="1448059"/>
    <lineage>
        <taxon>Bacteria</taxon>
        <taxon>Bacillati</taxon>
        <taxon>Actinomycetota</taxon>
        <taxon>Actinomycetes</taxon>
        <taxon>Pseudonocardiales</taxon>
        <taxon>Pseudonocardiaceae</taxon>
        <taxon>Amycolatopsis</taxon>
    </lineage>
</organism>
<accession>A0ABZ1I9F2</accession>
<name>A0ABZ1I9F2_9PSEU</name>
<feature type="domain" description="Activator of Hsp90 ATPase homologue 1/2-like C-terminal" evidence="2">
    <location>
        <begin position="17"/>
        <end position="150"/>
    </location>
</feature>
<dbReference type="RefSeq" id="WP_326833859.1">
    <property type="nucleotide sequence ID" value="NZ_CP142149.1"/>
</dbReference>
<comment type="similarity">
    <text evidence="1">Belongs to the AHA1 family.</text>
</comment>
<evidence type="ECO:0000313" key="4">
    <source>
        <dbReference type="Proteomes" id="UP001330812"/>
    </source>
</evidence>
<gene>
    <name evidence="3" type="ORF">VSH64_02745</name>
</gene>